<keyword evidence="6 8" id="KW-0472">Membrane</keyword>
<evidence type="ECO:0000256" key="1">
    <source>
        <dbReference type="ARBA" id="ARBA00004571"/>
    </source>
</evidence>
<dbReference type="Proteomes" id="UP000036908">
    <property type="component" value="Unassembled WGS sequence"/>
</dbReference>
<evidence type="ECO:0000259" key="11">
    <source>
        <dbReference type="Pfam" id="PF00593"/>
    </source>
</evidence>
<sequence>MKHYILITLLGICLQSTSFAQTGTISGTVRDQYDVLPYATVILANSNIGTSTDARGKFKLEKVPNGQYTLTVSSVGYENFNQAIEITDGKTLSIEVFLTESKLNLNEVVVTGTRTAKRKINTPVIVNLMDSKELDRVVATNLSEGLRFQPGLRIETDCQTCNYTQLRMNGLQGGYSQILINGRPIFSPLTGLYGMEQIPANMIERIEVVRGGVSALYGSSAIGGTVNVITKIPDRNEYTLTNTFQSIDGQAVDNILSGNATLINEDENAGATFFVNNRTRQAFDANDDNFSEAPELKNTSFGTNLFYLPTEDQKLSISLSSINEFRYGGEMVNKPAYLAQQSEERTHNVFMGSLDYQINFNDNKNSFIVYYGGQKTERQHYTGIIPDDEDELNEFLANPPYGVSDVVTHQGGLQMNNRFDEFLGGNAVLTFGAEYVYDKVYDEIEAYNYLVNQTTRNIGAFVQHDWDVTPKLNFLSGFRLDKHNMLNKAIFSPRLSLLYKLQPTSQIRLGWGTGFRAPQAFDADLHIAFAGGGISRISLADNLKEERSNSLTASFNYDKATEHFIAGFTLEGFYTNLNDAFFLAPLGTDAFGERFEKRNGDGATVRGITLETRANFDYVFEVDAGYTFQSSLFSSPVENIQGLPEKREFLRTPNHYGYATLTYTPVKNWSLSGNLVYTGAMELVHFGGAATGNNEDKYFTSPTFTELGIRLGHMVDLPKIKTGIEFFGGIKNVFDAYQSDFDFGKNRDSNYVYGPSLPRTFFFGLKVKSN</sequence>
<evidence type="ECO:0000256" key="8">
    <source>
        <dbReference type="PROSITE-ProRule" id="PRU01360"/>
    </source>
</evidence>
<dbReference type="InterPro" id="IPR000531">
    <property type="entry name" value="Beta-barrel_TonB"/>
</dbReference>
<feature type="chain" id="PRO_5005580309" evidence="10">
    <location>
        <begin position="21"/>
        <end position="770"/>
    </location>
</feature>
<name>A0A0L8AN51_9BACT</name>
<gene>
    <name evidence="13" type="ORF">OB69_05240</name>
</gene>
<keyword evidence="5 9" id="KW-0798">TonB box</keyword>
<evidence type="ECO:0000259" key="12">
    <source>
        <dbReference type="Pfam" id="PF07715"/>
    </source>
</evidence>
<dbReference type="InterPro" id="IPR008969">
    <property type="entry name" value="CarboxyPept-like_regulatory"/>
</dbReference>
<comment type="subcellular location">
    <subcellularLocation>
        <location evidence="1 8">Cell outer membrane</location>
        <topology evidence="1 8">Multi-pass membrane protein</topology>
    </subcellularLocation>
</comment>
<feature type="signal peptide" evidence="10">
    <location>
        <begin position="1"/>
        <end position="20"/>
    </location>
</feature>
<protein>
    <submittedName>
        <fullName evidence="13">TonB-dependent receptor</fullName>
    </submittedName>
</protein>
<evidence type="ECO:0000313" key="13">
    <source>
        <dbReference type="EMBL" id="KOF03696.1"/>
    </source>
</evidence>
<evidence type="ECO:0000256" key="2">
    <source>
        <dbReference type="ARBA" id="ARBA00022448"/>
    </source>
</evidence>
<dbReference type="Gene3D" id="2.40.170.20">
    <property type="entry name" value="TonB-dependent receptor, beta-barrel domain"/>
    <property type="match status" value="1"/>
</dbReference>
<evidence type="ECO:0000256" key="7">
    <source>
        <dbReference type="ARBA" id="ARBA00023237"/>
    </source>
</evidence>
<dbReference type="PANTHER" id="PTHR30069:SF57">
    <property type="entry name" value="TONB-DEPENDENT RECEPTOR"/>
    <property type="match status" value="1"/>
</dbReference>
<dbReference type="Pfam" id="PF13715">
    <property type="entry name" value="CarbopepD_reg_2"/>
    <property type="match status" value="1"/>
</dbReference>
<evidence type="ECO:0000256" key="6">
    <source>
        <dbReference type="ARBA" id="ARBA00023136"/>
    </source>
</evidence>
<dbReference type="PATRIC" id="fig|1566026.4.peg.2872"/>
<proteinExistence type="inferred from homology"/>
<dbReference type="GO" id="GO:0044718">
    <property type="term" value="P:siderophore transmembrane transport"/>
    <property type="evidence" value="ECO:0007669"/>
    <property type="project" value="TreeGrafter"/>
</dbReference>
<dbReference type="GO" id="GO:0015344">
    <property type="term" value="F:siderophore uptake transmembrane transporter activity"/>
    <property type="evidence" value="ECO:0007669"/>
    <property type="project" value="TreeGrafter"/>
</dbReference>
<dbReference type="Gene3D" id="2.170.130.10">
    <property type="entry name" value="TonB-dependent receptor, plug domain"/>
    <property type="match status" value="1"/>
</dbReference>
<dbReference type="OrthoDB" id="1109239at2"/>
<dbReference type="GO" id="GO:0009279">
    <property type="term" value="C:cell outer membrane"/>
    <property type="evidence" value="ECO:0007669"/>
    <property type="project" value="UniProtKB-SubCell"/>
</dbReference>
<dbReference type="InterPro" id="IPR039426">
    <property type="entry name" value="TonB-dep_rcpt-like"/>
</dbReference>
<keyword evidence="2 8" id="KW-0813">Transport</keyword>
<comment type="caution">
    <text evidence="13">The sequence shown here is derived from an EMBL/GenBank/DDBJ whole genome shotgun (WGS) entry which is preliminary data.</text>
</comment>
<evidence type="ECO:0000256" key="4">
    <source>
        <dbReference type="ARBA" id="ARBA00022692"/>
    </source>
</evidence>
<feature type="domain" description="TonB-dependent receptor-like beta-barrel" evidence="11">
    <location>
        <begin position="306"/>
        <end position="733"/>
    </location>
</feature>
<dbReference type="EMBL" id="JSVA01000006">
    <property type="protein sequence ID" value="KOF03696.1"/>
    <property type="molecule type" value="Genomic_DNA"/>
</dbReference>
<dbReference type="SUPFAM" id="SSF56935">
    <property type="entry name" value="Porins"/>
    <property type="match status" value="1"/>
</dbReference>
<evidence type="ECO:0000256" key="3">
    <source>
        <dbReference type="ARBA" id="ARBA00022452"/>
    </source>
</evidence>
<dbReference type="InterPro" id="IPR037066">
    <property type="entry name" value="Plug_dom_sf"/>
</dbReference>
<evidence type="ECO:0000256" key="10">
    <source>
        <dbReference type="SAM" id="SignalP"/>
    </source>
</evidence>
<keyword evidence="4 8" id="KW-0812">Transmembrane</keyword>
<evidence type="ECO:0000256" key="9">
    <source>
        <dbReference type="RuleBase" id="RU003357"/>
    </source>
</evidence>
<feature type="domain" description="TonB-dependent receptor plug" evidence="12">
    <location>
        <begin position="119"/>
        <end position="225"/>
    </location>
</feature>
<dbReference type="RefSeq" id="WP_053222650.1">
    <property type="nucleotide sequence ID" value="NZ_JSVA01000006.1"/>
</dbReference>
<dbReference type="InterPro" id="IPR012910">
    <property type="entry name" value="Plug_dom"/>
</dbReference>
<keyword evidence="10" id="KW-0732">Signal</keyword>
<organism evidence="13 14">
    <name type="scientific">Roseivirga seohaensis subsp. aquiponti</name>
    <dbReference type="NCBI Taxonomy" id="1566026"/>
    <lineage>
        <taxon>Bacteria</taxon>
        <taxon>Pseudomonadati</taxon>
        <taxon>Bacteroidota</taxon>
        <taxon>Cytophagia</taxon>
        <taxon>Cytophagales</taxon>
        <taxon>Roseivirgaceae</taxon>
        <taxon>Roseivirga</taxon>
    </lineage>
</organism>
<dbReference type="Pfam" id="PF07715">
    <property type="entry name" value="Plug"/>
    <property type="match status" value="1"/>
</dbReference>
<accession>A0A0L8AN51</accession>
<keyword evidence="14" id="KW-1185">Reference proteome</keyword>
<dbReference type="PROSITE" id="PS52016">
    <property type="entry name" value="TONB_DEPENDENT_REC_3"/>
    <property type="match status" value="1"/>
</dbReference>
<dbReference type="AlphaFoldDB" id="A0A0L8AN51"/>
<evidence type="ECO:0000313" key="14">
    <source>
        <dbReference type="Proteomes" id="UP000036908"/>
    </source>
</evidence>
<reference evidence="14" key="1">
    <citation type="submission" date="2014-11" db="EMBL/GenBank/DDBJ databases">
        <title>Genome sequencing of Roseivirga sp. D-25.</title>
        <authorList>
            <person name="Selvaratnam C."/>
            <person name="Thevarajoo S."/>
            <person name="Goh K.M."/>
            <person name="Eee R."/>
            <person name="Chan K.-G."/>
            <person name="Chong C.S."/>
        </authorList>
    </citation>
    <scope>NUCLEOTIDE SEQUENCE [LARGE SCALE GENOMIC DNA]</scope>
    <source>
        <strain evidence="14">D-25</strain>
    </source>
</reference>
<keyword evidence="13" id="KW-0675">Receptor</keyword>
<comment type="similarity">
    <text evidence="8 9">Belongs to the TonB-dependent receptor family.</text>
</comment>
<dbReference type="SUPFAM" id="SSF49464">
    <property type="entry name" value="Carboxypeptidase regulatory domain-like"/>
    <property type="match status" value="1"/>
</dbReference>
<evidence type="ECO:0000256" key="5">
    <source>
        <dbReference type="ARBA" id="ARBA00023077"/>
    </source>
</evidence>
<keyword evidence="3 8" id="KW-1134">Transmembrane beta strand</keyword>
<dbReference type="Gene3D" id="2.60.40.1120">
    <property type="entry name" value="Carboxypeptidase-like, regulatory domain"/>
    <property type="match status" value="1"/>
</dbReference>
<dbReference type="InterPro" id="IPR036942">
    <property type="entry name" value="Beta-barrel_TonB_sf"/>
</dbReference>
<dbReference type="Pfam" id="PF00593">
    <property type="entry name" value="TonB_dep_Rec_b-barrel"/>
    <property type="match status" value="1"/>
</dbReference>
<dbReference type="PANTHER" id="PTHR30069">
    <property type="entry name" value="TONB-DEPENDENT OUTER MEMBRANE RECEPTOR"/>
    <property type="match status" value="1"/>
</dbReference>
<keyword evidence="7 8" id="KW-0998">Cell outer membrane</keyword>